<dbReference type="InterPro" id="IPR033939">
    <property type="entry name" value="BCAT_family"/>
</dbReference>
<dbReference type="GO" id="GO:0009099">
    <property type="term" value="P:L-valine biosynthetic process"/>
    <property type="evidence" value="ECO:0007669"/>
    <property type="project" value="TreeGrafter"/>
</dbReference>
<organism evidence="12">
    <name type="scientific">Darwinula stevensoni</name>
    <dbReference type="NCBI Taxonomy" id="69355"/>
    <lineage>
        <taxon>Eukaryota</taxon>
        <taxon>Metazoa</taxon>
        <taxon>Ecdysozoa</taxon>
        <taxon>Arthropoda</taxon>
        <taxon>Crustacea</taxon>
        <taxon>Oligostraca</taxon>
        <taxon>Ostracoda</taxon>
        <taxon>Podocopa</taxon>
        <taxon>Podocopida</taxon>
        <taxon>Darwinulocopina</taxon>
        <taxon>Darwinuloidea</taxon>
        <taxon>Darwinulidae</taxon>
        <taxon>Darwinula</taxon>
    </lineage>
</organism>
<keyword evidence="3 11" id="KW-0032">Aminotransferase</keyword>
<proteinExistence type="inferred from homology"/>
<dbReference type="Gene3D" id="3.20.10.10">
    <property type="entry name" value="D-amino Acid Aminotransferase, subunit A, domain 2"/>
    <property type="match status" value="1"/>
</dbReference>
<dbReference type="FunFam" id="3.20.10.10:FF:000004">
    <property type="entry name" value="Branched-chain-amino-acid aminotransferase"/>
    <property type="match status" value="1"/>
</dbReference>
<evidence type="ECO:0000313" key="13">
    <source>
        <dbReference type="Proteomes" id="UP000677054"/>
    </source>
</evidence>
<dbReference type="EC" id="2.6.1.42" evidence="11"/>
<keyword evidence="5 11" id="KW-0808">Transferase</keyword>
<keyword evidence="6 10" id="KW-0663">Pyridoxal phosphate</keyword>
<dbReference type="InterPro" id="IPR005786">
    <property type="entry name" value="B_amino_transII"/>
</dbReference>
<dbReference type="SUPFAM" id="SSF56752">
    <property type="entry name" value="D-aminoacid aminotransferase-like PLP-dependent enzymes"/>
    <property type="match status" value="1"/>
</dbReference>
<feature type="modified residue" description="N6-(pyridoxal phosphate)lysine" evidence="8">
    <location>
        <position position="262"/>
    </location>
</feature>
<keyword evidence="13" id="KW-1185">Reference proteome</keyword>
<evidence type="ECO:0000313" key="12">
    <source>
        <dbReference type="EMBL" id="CAD7251675.1"/>
    </source>
</evidence>
<dbReference type="NCBIfam" id="NF009897">
    <property type="entry name" value="PRK13357.1"/>
    <property type="match status" value="1"/>
</dbReference>
<evidence type="ECO:0000256" key="2">
    <source>
        <dbReference type="ARBA" id="ARBA00009320"/>
    </source>
</evidence>
<comment type="catalytic activity">
    <reaction evidence="11">
        <text>L-valine + 2-oxoglutarate = 3-methyl-2-oxobutanoate + L-glutamate</text>
        <dbReference type="Rhea" id="RHEA:24813"/>
        <dbReference type="ChEBI" id="CHEBI:11851"/>
        <dbReference type="ChEBI" id="CHEBI:16810"/>
        <dbReference type="ChEBI" id="CHEBI:29985"/>
        <dbReference type="ChEBI" id="CHEBI:57762"/>
        <dbReference type="EC" id="2.6.1.42"/>
    </reaction>
</comment>
<dbReference type="CDD" id="cd01557">
    <property type="entry name" value="BCAT_beta_family"/>
    <property type="match status" value="1"/>
</dbReference>
<dbReference type="GO" id="GO:0004084">
    <property type="term" value="F:branched-chain-amino-acid transaminase activity"/>
    <property type="evidence" value="ECO:0007669"/>
    <property type="project" value="UniProtKB-EC"/>
</dbReference>
<reference evidence="12" key="1">
    <citation type="submission" date="2020-11" db="EMBL/GenBank/DDBJ databases">
        <authorList>
            <person name="Tran Van P."/>
        </authorList>
    </citation>
    <scope>NUCLEOTIDE SEQUENCE</scope>
</reference>
<dbReference type="PANTHER" id="PTHR11825">
    <property type="entry name" value="SUBGROUP IIII AMINOTRANSFERASE"/>
    <property type="match status" value="1"/>
</dbReference>
<dbReference type="EMBL" id="CAJPEV010003720">
    <property type="protein sequence ID" value="CAG0900406.1"/>
    <property type="molecule type" value="Genomic_DNA"/>
</dbReference>
<evidence type="ECO:0000256" key="4">
    <source>
        <dbReference type="ARBA" id="ARBA00022605"/>
    </source>
</evidence>
<dbReference type="InterPro" id="IPR043132">
    <property type="entry name" value="BCAT-like_C"/>
</dbReference>
<comment type="cofactor">
    <cofactor evidence="1 10">
        <name>pyridoxal 5'-phosphate</name>
        <dbReference type="ChEBI" id="CHEBI:597326"/>
    </cofactor>
</comment>
<dbReference type="EMBL" id="LR903237">
    <property type="protein sequence ID" value="CAD7251675.1"/>
    <property type="molecule type" value="Genomic_DNA"/>
</dbReference>
<dbReference type="Gene3D" id="3.30.470.10">
    <property type="match status" value="1"/>
</dbReference>
<dbReference type="InterPro" id="IPR001544">
    <property type="entry name" value="Aminotrans_IV"/>
</dbReference>
<keyword evidence="7 11" id="KW-0100">Branched-chain amino acid biosynthesis</keyword>
<dbReference type="NCBIfam" id="TIGR01123">
    <property type="entry name" value="ilvE_II"/>
    <property type="match status" value="1"/>
</dbReference>
<dbReference type="GO" id="GO:0005739">
    <property type="term" value="C:mitochondrion"/>
    <property type="evidence" value="ECO:0007669"/>
    <property type="project" value="TreeGrafter"/>
</dbReference>
<evidence type="ECO:0000256" key="5">
    <source>
        <dbReference type="ARBA" id="ARBA00022679"/>
    </source>
</evidence>
<dbReference type="InterPro" id="IPR043131">
    <property type="entry name" value="BCAT-like_N"/>
</dbReference>
<sequence>MATSFSLSSGSSCVPLDNILQNRQSIPSQIWVRGNHLSSPNLLINVLFSLFSKASDLQIQLAEPEQLHPKPDPEKLTFGKHFTDHMLSVEWSGKMGWGKPYITPLQNISLHPGAKVFHYAIELFEGMKAHRGIDERIRLFRPDQNMMRMISTSHRSALPGFSGYEFLKCLKKLIWIDQEWVPHSQGSSLYIRPTFIGTDVSFFLGCLKSLPPALGVARSERALLYVVLCPVGPYFATGMKPVSLLADPMYVRAWPGGCGDKKVGSNYGPTIYIQKVAEKMGVQQILWLFGNDHQLTEVGTMNIFVYLINDKGEKELVTPPLDGLILPGVTRRSLLEMARSWSEFKVSERRITMKEVVKACKENRLLEIFGAGTACIVCPVNKIYYQKDVLEIPTMDHPFPLNQRFLKDLQDIQYGQVKHPWAVDIEDSDAIMHEVAATHS</sequence>
<protein>
    <recommendedName>
        <fullName evidence="11">Branched-chain-amino-acid aminotransferase</fullName>
        <ecNumber evidence="11">2.6.1.42</ecNumber>
    </recommendedName>
</protein>
<evidence type="ECO:0000256" key="10">
    <source>
        <dbReference type="RuleBase" id="RU004516"/>
    </source>
</evidence>
<evidence type="ECO:0000256" key="11">
    <source>
        <dbReference type="RuleBase" id="RU004517"/>
    </source>
</evidence>
<evidence type="ECO:0000256" key="3">
    <source>
        <dbReference type="ARBA" id="ARBA00022576"/>
    </source>
</evidence>
<comment type="catalytic activity">
    <reaction evidence="11">
        <text>L-leucine + 2-oxoglutarate = 4-methyl-2-oxopentanoate + L-glutamate</text>
        <dbReference type="Rhea" id="RHEA:18321"/>
        <dbReference type="ChEBI" id="CHEBI:16810"/>
        <dbReference type="ChEBI" id="CHEBI:17865"/>
        <dbReference type="ChEBI" id="CHEBI:29985"/>
        <dbReference type="ChEBI" id="CHEBI:57427"/>
        <dbReference type="EC" id="2.6.1.42"/>
    </reaction>
</comment>
<evidence type="ECO:0000256" key="1">
    <source>
        <dbReference type="ARBA" id="ARBA00001933"/>
    </source>
</evidence>
<dbReference type="FunFam" id="3.30.470.10:FF:000002">
    <property type="entry name" value="Branched-chain-amino-acid aminotransferase"/>
    <property type="match status" value="1"/>
</dbReference>
<comment type="similarity">
    <text evidence="2 9">Belongs to the class-IV pyridoxal-phosphate-dependent aminotransferase family.</text>
</comment>
<evidence type="ECO:0000256" key="8">
    <source>
        <dbReference type="PIRSR" id="PIRSR006468-1"/>
    </source>
</evidence>
<gene>
    <name evidence="12" type="ORF">DSTB1V02_LOCUS11437</name>
</gene>
<evidence type="ECO:0000256" key="6">
    <source>
        <dbReference type="ARBA" id="ARBA00022898"/>
    </source>
</evidence>
<dbReference type="AlphaFoldDB" id="A0A7R9AD35"/>
<comment type="catalytic activity">
    <reaction evidence="11">
        <text>L-isoleucine + 2-oxoglutarate = (S)-3-methyl-2-oxopentanoate + L-glutamate</text>
        <dbReference type="Rhea" id="RHEA:24801"/>
        <dbReference type="ChEBI" id="CHEBI:16810"/>
        <dbReference type="ChEBI" id="CHEBI:29985"/>
        <dbReference type="ChEBI" id="CHEBI:35146"/>
        <dbReference type="ChEBI" id="CHEBI:58045"/>
        <dbReference type="EC" id="2.6.1.42"/>
    </reaction>
</comment>
<accession>A0A7R9AD35</accession>
<dbReference type="InterPro" id="IPR018300">
    <property type="entry name" value="Aminotrans_IV_CS"/>
</dbReference>
<dbReference type="Pfam" id="PF01063">
    <property type="entry name" value="Aminotran_4"/>
    <property type="match status" value="1"/>
</dbReference>
<name>A0A7R9AD35_9CRUS</name>
<evidence type="ECO:0000256" key="7">
    <source>
        <dbReference type="ARBA" id="ARBA00023304"/>
    </source>
</evidence>
<dbReference type="PIRSF" id="PIRSF006468">
    <property type="entry name" value="BCAT1"/>
    <property type="match status" value="1"/>
</dbReference>
<dbReference type="InterPro" id="IPR036038">
    <property type="entry name" value="Aminotransferase-like"/>
</dbReference>
<dbReference type="PANTHER" id="PTHR11825:SF44">
    <property type="entry name" value="BRANCHED-CHAIN-AMINO-ACID AMINOTRANSFERASE"/>
    <property type="match status" value="1"/>
</dbReference>
<dbReference type="OrthoDB" id="1732691at2759"/>
<keyword evidence="4 11" id="KW-0028">Amino-acid biosynthesis</keyword>
<dbReference type="PROSITE" id="PS00770">
    <property type="entry name" value="AA_TRANSFER_CLASS_4"/>
    <property type="match status" value="1"/>
</dbReference>
<dbReference type="GO" id="GO:0009098">
    <property type="term" value="P:L-leucine biosynthetic process"/>
    <property type="evidence" value="ECO:0007669"/>
    <property type="project" value="TreeGrafter"/>
</dbReference>
<evidence type="ECO:0000256" key="9">
    <source>
        <dbReference type="RuleBase" id="RU004106"/>
    </source>
</evidence>
<dbReference type="Proteomes" id="UP000677054">
    <property type="component" value="Unassembled WGS sequence"/>
</dbReference>